<dbReference type="FunFam" id="3.10.290.10:FF:000006">
    <property type="entry name" value="U3 small nucleolar ribonucleoprotein IMP3"/>
    <property type="match status" value="1"/>
</dbReference>
<feature type="domain" description="RNA-binding S4" evidence="10">
    <location>
        <begin position="108"/>
        <end position="171"/>
    </location>
</feature>
<keyword evidence="5" id="KW-0539">Nucleus</keyword>
<evidence type="ECO:0000256" key="7">
    <source>
        <dbReference type="ARBA" id="ARBA00069727"/>
    </source>
</evidence>
<dbReference type="GO" id="GO:0034457">
    <property type="term" value="C:Mpp10 complex"/>
    <property type="evidence" value="ECO:0007669"/>
    <property type="project" value="TreeGrafter"/>
</dbReference>
<evidence type="ECO:0000256" key="6">
    <source>
        <dbReference type="ARBA" id="ARBA00023274"/>
    </source>
</evidence>
<organism evidence="12 13">
    <name type="scientific">Rhamnusium bicolor</name>
    <dbReference type="NCBI Taxonomy" id="1586634"/>
    <lineage>
        <taxon>Eukaryota</taxon>
        <taxon>Metazoa</taxon>
        <taxon>Ecdysozoa</taxon>
        <taxon>Arthropoda</taxon>
        <taxon>Hexapoda</taxon>
        <taxon>Insecta</taxon>
        <taxon>Pterygota</taxon>
        <taxon>Neoptera</taxon>
        <taxon>Endopterygota</taxon>
        <taxon>Coleoptera</taxon>
        <taxon>Polyphaga</taxon>
        <taxon>Cucujiformia</taxon>
        <taxon>Chrysomeloidea</taxon>
        <taxon>Cerambycidae</taxon>
        <taxon>Lepturinae</taxon>
        <taxon>Rhagiini</taxon>
        <taxon>Rhamnusium</taxon>
    </lineage>
</organism>
<dbReference type="PANTHER" id="PTHR11831:SF1">
    <property type="entry name" value="U3 SMALL NUCLEOLAR RIBONUCLEOPROTEIN PROTEIN IMP3"/>
    <property type="match status" value="1"/>
</dbReference>
<evidence type="ECO:0000256" key="9">
    <source>
        <dbReference type="PROSITE-ProRule" id="PRU00182"/>
    </source>
</evidence>
<evidence type="ECO:0000313" key="12">
    <source>
        <dbReference type="EMBL" id="KAJ8962048.1"/>
    </source>
</evidence>
<evidence type="ECO:0000256" key="4">
    <source>
        <dbReference type="ARBA" id="ARBA00022884"/>
    </source>
</evidence>
<keyword evidence="3" id="KW-0690">Ribosome biogenesis</keyword>
<protein>
    <recommendedName>
        <fullName evidence="7">U3 small nucleolar ribonucleoprotein protein IMP3</fullName>
    </recommendedName>
    <alternativeName>
        <fullName evidence="8">U3 small nucleolar ribonucleoprotein protein imp3</fullName>
    </alternativeName>
</protein>
<dbReference type="AlphaFoldDB" id="A0AAV8ZER9"/>
<dbReference type="Gene3D" id="3.10.290.10">
    <property type="entry name" value="RNA-binding S4 domain"/>
    <property type="match status" value="1"/>
</dbReference>
<dbReference type="SMART" id="SM01390">
    <property type="entry name" value="Ribosomal_S4"/>
    <property type="match status" value="1"/>
</dbReference>
<comment type="subcellular location">
    <subcellularLocation>
        <location evidence="1">Nucleus</location>
        <location evidence="1">Nucleolus</location>
    </subcellularLocation>
</comment>
<evidence type="ECO:0000256" key="1">
    <source>
        <dbReference type="ARBA" id="ARBA00004604"/>
    </source>
</evidence>
<gene>
    <name evidence="12" type="ORF">NQ314_005831</name>
</gene>
<evidence type="ECO:0000256" key="5">
    <source>
        <dbReference type="ARBA" id="ARBA00023242"/>
    </source>
</evidence>
<dbReference type="SUPFAM" id="SSF55174">
    <property type="entry name" value="Alpha-L RNA-binding motif"/>
    <property type="match status" value="1"/>
</dbReference>
<dbReference type="GO" id="GO:0030515">
    <property type="term" value="F:snoRNA binding"/>
    <property type="evidence" value="ECO:0007669"/>
    <property type="project" value="TreeGrafter"/>
</dbReference>
<evidence type="ECO:0000259" key="10">
    <source>
        <dbReference type="SMART" id="SM00363"/>
    </source>
</evidence>
<evidence type="ECO:0000256" key="3">
    <source>
        <dbReference type="ARBA" id="ARBA00022517"/>
    </source>
</evidence>
<comment type="similarity">
    <text evidence="2">Belongs to the universal ribosomal protein uS4 family.</text>
</comment>
<dbReference type="PROSITE" id="PS50889">
    <property type="entry name" value="S4"/>
    <property type="match status" value="1"/>
</dbReference>
<dbReference type="SMART" id="SM00363">
    <property type="entry name" value="S4"/>
    <property type="match status" value="1"/>
</dbReference>
<dbReference type="GO" id="GO:0032040">
    <property type="term" value="C:small-subunit processome"/>
    <property type="evidence" value="ECO:0007669"/>
    <property type="project" value="TreeGrafter"/>
</dbReference>
<reference evidence="12" key="1">
    <citation type="journal article" date="2023" name="Insect Mol. Biol.">
        <title>Genome sequencing provides insights into the evolution of gene families encoding plant cell wall-degrading enzymes in longhorned beetles.</title>
        <authorList>
            <person name="Shin N.R."/>
            <person name="Okamura Y."/>
            <person name="Kirsch R."/>
            <person name="Pauchet Y."/>
        </authorList>
    </citation>
    <scope>NUCLEOTIDE SEQUENCE</scope>
    <source>
        <strain evidence="12">RBIC_L_NR</strain>
    </source>
</reference>
<dbReference type="GO" id="GO:0042274">
    <property type="term" value="P:ribosomal small subunit biogenesis"/>
    <property type="evidence" value="ECO:0007669"/>
    <property type="project" value="TreeGrafter"/>
</dbReference>
<keyword evidence="13" id="KW-1185">Reference proteome</keyword>
<name>A0AAV8ZER9_9CUCU</name>
<sequence>MVRKLKYHEQKLLKKVDFISWEVDNNLHEVKVLKKYYVQKREDYTKYNKLARNIRELARKIKEVDPKHPFRTESSAQLLEKLYLMGLIATRWDLSLAEKVTASCFCRRRLPVVMVRNKMSETIKGATKLIEQGHVRVGPELVKDPAFLVTRTLEDFVTWVDSSKIKQHVLEYNGIVRYFLHRIKQITEHIFYIVRRKIIKNLKRDDFII</sequence>
<evidence type="ECO:0000256" key="8">
    <source>
        <dbReference type="ARBA" id="ARBA00072223"/>
    </source>
</evidence>
<evidence type="ECO:0000313" key="13">
    <source>
        <dbReference type="Proteomes" id="UP001162156"/>
    </source>
</evidence>
<dbReference type="InterPro" id="IPR001912">
    <property type="entry name" value="Ribosomal_uS4_N"/>
</dbReference>
<dbReference type="CDD" id="cd00165">
    <property type="entry name" value="S4"/>
    <property type="match status" value="1"/>
</dbReference>
<dbReference type="EMBL" id="JANEYF010001596">
    <property type="protein sequence ID" value="KAJ8962048.1"/>
    <property type="molecule type" value="Genomic_DNA"/>
</dbReference>
<dbReference type="Pfam" id="PF00163">
    <property type="entry name" value="Ribosomal_S4"/>
    <property type="match status" value="1"/>
</dbReference>
<dbReference type="InterPro" id="IPR002942">
    <property type="entry name" value="S4_RNA-bd"/>
</dbReference>
<evidence type="ECO:0000256" key="2">
    <source>
        <dbReference type="ARBA" id="ARBA00007465"/>
    </source>
</evidence>
<dbReference type="Pfam" id="PF01479">
    <property type="entry name" value="S4"/>
    <property type="match status" value="1"/>
</dbReference>
<dbReference type="Proteomes" id="UP001162156">
    <property type="component" value="Unassembled WGS sequence"/>
</dbReference>
<keyword evidence="4 9" id="KW-0694">RNA-binding</keyword>
<dbReference type="InterPro" id="IPR022801">
    <property type="entry name" value="Ribosomal_uS4"/>
</dbReference>
<comment type="caution">
    <text evidence="12">The sequence shown here is derived from an EMBL/GenBank/DDBJ whole genome shotgun (WGS) entry which is preliminary data.</text>
</comment>
<evidence type="ECO:0000259" key="11">
    <source>
        <dbReference type="SMART" id="SM01390"/>
    </source>
</evidence>
<dbReference type="GO" id="GO:0006364">
    <property type="term" value="P:rRNA processing"/>
    <property type="evidence" value="ECO:0007669"/>
    <property type="project" value="TreeGrafter"/>
</dbReference>
<dbReference type="PANTHER" id="PTHR11831">
    <property type="entry name" value="30S 40S RIBOSOMAL PROTEIN"/>
    <property type="match status" value="1"/>
</dbReference>
<keyword evidence="6" id="KW-0687">Ribonucleoprotein</keyword>
<accession>A0AAV8ZER9</accession>
<proteinExistence type="inferred from homology"/>
<dbReference type="GO" id="GO:0019843">
    <property type="term" value="F:rRNA binding"/>
    <property type="evidence" value="ECO:0007669"/>
    <property type="project" value="InterPro"/>
</dbReference>
<dbReference type="InterPro" id="IPR036986">
    <property type="entry name" value="S4_RNA-bd_sf"/>
</dbReference>
<feature type="domain" description="Small ribosomal subunit protein uS4 N-terminal" evidence="11">
    <location>
        <begin position="4"/>
        <end position="107"/>
    </location>
</feature>